<keyword evidence="4" id="KW-0067">ATP-binding</keyword>
<evidence type="ECO:0000256" key="4">
    <source>
        <dbReference type="ARBA" id="ARBA00022840"/>
    </source>
</evidence>
<organism evidence="6 7">
    <name type="scientific">Cerrena zonata</name>
    <dbReference type="NCBI Taxonomy" id="2478898"/>
    <lineage>
        <taxon>Eukaryota</taxon>
        <taxon>Fungi</taxon>
        <taxon>Dikarya</taxon>
        <taxon>Basidiomycota</taxon>
        <taxon>Agaricomycotina</taxon>
        <taxon>Agaricomycetes</taxon>
        <taxon>Polyporales</taxon>
        <taxon>Cerrenaceae</taxon>
        <taxon>Cerrena</taxon>
    </lineage>
</organism>
<accession>A0AAW0G858</accession>
<protein>
    <recommendedName>
        <fullName evidence="5">Protein kinase domain-containing protein</fullName>
    </recommendedName>
</protein>
<evidence type="ECO:0000259" key="5">
    <source>
        <dbReference type="PROSITE" id="PS50011"/>
    </source>
</evidence>
<dbReference type="GO" id="GO:0005524">
    <property type="term" value="F:ATP binding"/>
    <property type="evidence" value="ECO:0007669"/>
    <property type="project" value="UniProtKB-KW"/>
</dbReference>
<keyword evidence="1" id="KW-0808">Transferase</keyword>
<dbReference type="PRINTS" id="PR00109">
    <property type="entry name" value="TYRKINASE"/>
</dbReference>
<feature type="domain" description="Protein kinase" evidence="5">
    <location>
        <begin position="118"/>
        <end position="377"/>
    </location>
</feature>
<evidence type="ECO:0000313" key="6">
    <source>
        <dbReference type="EMBL" id="KAK7687722.1"/>
    </source>
</evidence>
<dbReference type="InterPro" id="IPR000719">
    <property type="entry name" value="Prot_kinase_dom"/>
</dbReference>
<dbReference type="PANTHER" id="PTHR44329:SF288">
    <property type="entry name" value="MITOGEN-ACTIVATED PROTEIN KINASE KINASE KINASE 20"/>
    <property type="match status" value="1"/>
</dbReference>
<dbReference type="PROSITE" id="PS00109">
    <property type="entry name" value="PROTEIN_KINASE_TYR"/>
    <property type="match status" value="1"/>
</dbReference>
<keyword evidence="2" id="KW-0547">Nucleotide-binding</keyword>
<dbReference type="InterPro" id="IPR051681">
    <property type="entry name" value="Ser/Thr_Kinases-Pseudokinases"/>
</dbReference>
<evidence type="ECO:0000256" key="3">
    <source>
        <dbReference type="ARBA" id="ARBA00022777"/>
    </source>
</evidence>
<dbReference type="PANTHER" id="PTHR44329">
    <property type="entry name" value="SERINE/THREONINE-PROTEIN KINASE TNNI3K-RELATED"/>
    <property type="match status" value="1"/>
</dbReference>
<dbReference type="EMBL" id="JASBNA010000012">
    <property type="protein sequence ID" value="KAK7687722.1"/>
    <property type="molecule type" value="Genomic_DNA"/>
</dbReference>
<dbReference type="InterPro" id="IPR001245">
    <property type="entry name" value="Ser-Thr/Tyr_kinase_cat_dom"/>
</dbReference>
<reference evidence="6 7" key="1">
    <citation type="submission" date="2022-09" db="EMBL/GenBank/DDBJ databases">
        <authorList>
            <person name="Palmer J.M."/>
        </authorList>
    </citation>
    <scope>NUCLEOTIDE SEQUENCE [LARGE SCALE GENOMIC DNA]</scope>
    <source>
        <strain evidence="6 7">DSM 7382</strain>
    </source>
</reference>
<gene>
    <name evidence="6" type="ORF">QCA50_008938</name>
</gene>
<evidence type="ECO:0000313" key="7">
    <source>
        <dbReference type="Proteomes" id="UP001385951"/>
    </source>
</evidence>
<keyword evidence="3" id="KW-0418">Kinase</keyword>
<dbReference type="Pfam" id="PF07714">
    <property type="entry name" value="PK_Tyr_Ser-Thr"/>
    <property type="match status" value="1"/>
</dbReference>
<evidence type="ECO:0000256" key="1">
    <source>
        <dbReference type="ARBA" id="ARBA00022679"/>
    </source>
</evidence>
<dbReference type="Proteomes" id="UP001385951">
    <property type="component" value="Unassembled WGS sequence"/>
</dbReference>
<proteinExistence type="predicted"/>
<name>A0AAW0G858_9APHY</name>
<dbReference type="SUPFAM" id="SSF56112">
    <property type="entry name" value="Protein kinase-like (PK-like)"/>
    <property type="match status" value="1"/>
</dbReference>
<keyword evidence="7" id="KW-1185">Reference proteome</keyword>
<dbReference type="GO" id="GO:0004674">
    <property type="term" value="F:protein serine/threonine kinase activity"/>
    <property type="evidence" value="ECO:0007669"/>
    <property type="project" value="TreeGrafter"/>
</dbReference>
<dbReference type="Gene3D" id="1.10.510.10">
    <property type="entry name" value="Transferase(Phosphotransferase) domain 1"/>
    <property type="match status" value="1"/>
</dbReference>
<dbReference type="InterPro" id="IPR008266">
    <property type="entry name" value="Tyr_kinase_AS"/>
</dbReference>
<comment type="caution">
    <text evidence="6">The sequence shown here is derived from an EMBL/GenBank/DDBJ whole genome shotgun (WGS) entry which is preliminary data.</text>
</comment>
<evidence type="ECO:0000256" key="2">
    <source>
        <dbReference type="ARBA" id="ARBA00022741"/>
    </source>
</evidence>
<dbReference type="AlphaFoldDB" id="A0AAW0G858"/>
<dbReference type="InterPro" id="IPR011009">
    <property type="entry name" value="Kinase-like_dom_sf"/>
</dbReference>
<dbReference type="PROSITE" id="PS50011">
    <property type="entry name" value="PROTEIN_KINASE_DOM"/>
    <property type="match status" value="1"/>
</dbReference>
<sequence>MFKFLSDLSLMNLISGSDKPEHEVEPESDPEPIDILPFSAHIKTCLGSEALSLTHDLDASEFQSLLEVIQILLDDDGKWQLINEPATDSNKLKLFRSLIQLSEASQKFPKSLFVVATPSTMLPKRSGVQSEVYEARWKGKHVAMRSRSHQRLGKDGEGYNPSQLNFLVECLKWRQLRHPNVLQLFGVDTSTLHHAASLIQPWIENGDMRTYFKTHTPKPDVTQLISWMRDVAQGMDYLHKMGITHGDLRGDNILISDEGTAQITNVVLRSSHEDTSVAFPRRIGGPERYMAPEYLRSGKPTPATDRFAFGFVCIEILTGEVPFPTLSDHAAITLTLKGTLPARPGRMPERVWSLVNTCWNHNPGQRPTMQAALHELSLSDEK</sequence>